<name>A0A0D6PFL1_9PROT</name>
<protein>
    <recommendedName>
        <fullName evidence="1">Cell shape-determining protein MreC</fullName>
    </recommendedName>
    <alternativeName>
        <fullName evidence="1">Cell shape protein MreC</fullName>
    </alternativeName>
</protein>
<dbReference type="InterPro" id="IPR007221">
    <property type="entry name" value="MreC"/>
</dbReference>
<accession>A0A0D6PFL1</accession>
<dbReference type="InterPro" id="IPR055342">
    <property type="entry name" value="MreC_beta-barrel_core"/>
</dbReference>
<evidence type="ECO:0000313" key="4">
    <source>
        <dbReference type="EMBL" id="GAN80003.1"/>
    </source>
</evidence>
<comment type="similarity">
    <text evidence="1">Belongs to the MreC family.</text>
</comment>
<evidence type="ECO:0000256" key="1">
    <source>
        <dbReference type="PIRNR" id="PIRNR038471"/>
    </source>
</evidence>
<keyword evidence="2" id="KW-0175">Coiled coil</keyword>
<comment type="function">
    <text evidence="1">Involved in formation and maintenance of cell shape.</text>
</comment>
<dbReference type="PIRSF" id="PIRSF038471">
    <property type="entry name" value="MreC"/>
    <property type="match status" value="1"/>
</dbReference>
<keyword evidence="1" id="KW-0133">Cell shape</keyword>
<evidence type="ECO:0000259" key="3">
    <source>
        <dbReference type="Pfam" id="PF04085"/>
    </source>
</evidence>
<keyword evidence="5" id="KW-1185">Reference proteome</keyword>
<evidence type="ECO:0000256" key="2">
    <source>
        <dbReference type="SAM" id="Coils"/>
    </source>
</evidence>
<dbReference type="Gene3D" id="2.40.10.340">
    <property type="entry name" value="Rod shape-determining protein MreC, domain 1"/>
    <property type="match status" value="1"/>
</dbReference>
<dbReference type="GO" id="GO:0005886">
    <property type="term" value="C:plasma membrane"/>
    <property type="evidence" value="ECO:0007669"/>
    <property type="project" value="TreeGrafter"/>
</dbReference>
<dbReference type="InterPro" id="IPR042177">
    <property type="entry name" value="Cell/Rod_1"/>
</dbReference>
<dbReference type="RefSeq" id="WP_048878435.1">
    <property type="nucleotide sequence ID" value="NZ_BANC01000035.1"/>
</dbReference>
<dbReference type="PROSITE" id="PS51257">
    <property type="entry name" value="PROKAR_LIPOPROTEIN"/>
    <property type="match status" value="1"/>
</dbReference>
<sequence>MIRLSIPFRQALSRLTLPVMLVFSLGCVLIGRADQHLSDRLRSALDDLLAPAYMLVSGPIQAVEHSTGAIGHLFELSQENAQLRAQNKELLQWQEVAMALQAQNDALKASLHFVPPPTPHFSTGEVVADLGGVYARSVLVLVPPSNGDPQTLLGAVAMDGRGLAGRVVDAGSRSARVLLITDINSRIPVAIGANGEPALMVGNNGPDPSLLYWSPSQPPAEGAMVLTSAEGGAFAPGLPVGVVHYNAQNQPVVLPLAHLSALRILRLFSYPDNLPDLTPIPHKKPDASSIRHHRKH</sequence>
<gene>
    <name evidence="4" type="ORF">Aam_035_010</name>
</gene>
<dbReference type="PANTHER" id="PTHR34138:SF1">
    <property type="entry name" value="CELL SHAPE-DETERMINING PROTEIN MREC"/>
    <property type="match status" value="1"/>
</dbReference>
<dbReference type="EMBL" id="BANC01000035">
    <property type="protein sequence ID" value="GAN80003.1"/>
    <property type="molecule type" value="Genomic_DNA"/>
</dbReference>
<feature type="domain" description="Rod shape-determining protein MreC beta-barrel core" evidence="3">
    <location>
        <begin position="155"/>
        <end position="247"/>
    </location>
</feature>
<comment type="caution">
    <text evidence="4">The sequence shown here is derived from an EMBL/GenBank/DDBJ whole genome shotgun (WGS) entry which is preliminary data.</text>
</comment>
<dbReference type="Pfam" id="PF04085">
    <property type="entry name" value="MreC"/>
    <property type="match status" value="1"/>
</dbReference>
<dbReference type="STRING" id="1120923.SAMN02746095_02085"/>
<reference evidence="4 5" key="1">
    <citation type="submission" date="2012-11" db="EMBL/GenBank/DDBJ databases">
        <title>Whole genome sequence of Acidocella aminolytica 101 = DSM 11237.</title>
        <authorList>
            <person name="Azuma Y."/>
            <person name="Higashiura N."/>
            <person name="Hirakawa H."/>
            <person name="Matsushita K."/>
        </authorList>
    </citation>
    <scope>NUCLEOTIDE SEQUENCE [LARGE SCALE GENOMIC DNA]</scope>
    <source>
        <strain evidence="5">101 / DSM 11237</strain>
    </source>
</reference>
<dbReference type="Proteomes" id="UP000032668">
    <property type="component" value="Unassembled WGS sequence"/>
</dbReference>
<dbReference type="OrthoDB" id="8478127at2"/>
<feature type="coiled-coil region" evidence="2">
    <location>
        <begin position="76"/>
        <end position="103"/>
    </location>
</feature>
<dbReference type="PANTHER" id="PTHR34138">
    <property type="entry name" value="CELL SHAPE-DETERMINING PROTEIN MREC"/>
    <property type="match status" value="1"/>
</dbReference>
<dbReference type="AlphaFoldDB" id="A0A0D6PFL1"/>
<dbReference type="GO" id="GO:0008360">
    <property type="term" value="P:regulation of cell shape"/>
    <property type="evidence" value="ECO:0007669"/>
    <property type="project" value="UniProtKB-KW"/>
</dbReference>
<proteinExistence type="inferred from homology"/>
<organism evidence="4 5">
    <name type="scientific">Acidocella aminolytica 101 = DSM 11237</name>
    <dbReference type="NCBI Taxonomy" id="1120923"/>
    <lineage>
        <taxon>Bacteria</taxon>
        <taxon>Pseudomonadati</taxon>
        <taxon>Pseudomonadota</taxon>
        <taxon>Alphaproteobacteria</taxon>
        <taxon>Acetobacterales</taxon>
        <taxon>Acidocellaceae</taxon>
        <taxon>Acidocella</taxon>
    </lineage>
</organism>
<evidence type="ECO:0000313" key="5">
    <source>
        <dbReference type="Proteomes" id="UP000032668"/>
    </source>
</evidence>